<evidence type="ECO:0000256" key="1">
    <source>
        <dbReference type="SAM" id="SignalP"/>
    </source>
</evidence>
<evidence type="ECO:0000259" key="2">
    <source>
        <dbReference type="Pfam" id="PF17131"/>
    </source>
</evidence>
<dbReference type="RefSeq" id="WP_305893323.1">
    <property type="nucleotide sequence ID" value="NZ_JAUZVZ010000008.1"/>
</dbReference>
<organism evidence="3 4">
    <name type="scientific">Alkalimonas collagenimarina</name>
    <dbReference type="NCBI Taxonomy" id="400390"/>
    <lineage>
        <taxon>Bacteria</taxon>
        <taxon>Pseudomonadati</taxon>
        <taxon>Pseudomonadota</taxon>
        <taxon>Gammaproteobacteria</taxon>
        <taxon>Alkalimonas</taxon>
    </lineage>
</organism>
<name>A0ABT9GYC9_9GAMM</name>
<feature type="signal peptide" evidence="1">
    <location>
        <begin position="1"/>
        <end position="24"/>
    </location>
</feature>
<keyword evidence="3" id="KW-0449">Lipoprotein</keyword>
<reference evidence="3 4" key="1">
    <citation type="submission" date="2023-08" db="EMBL/GenBank/DDBJ databases">
        <authorList>
            <person name="Joshi A."/>
            <person name="Thite S."/>
        </authorList>
    </citation>
    <scope>NUCLEOTIDE SEQUENCE [LARGE SCALE GENOMIC DNA]</scope>
    <source>
        <strain evidence="3 4">AC40</strain>
    </source>
</reference>
<dbReference type="EMBL" id="JAUZVZ010000008">
    <property type="protein sequence ID" value="MDP4536062.1"/>
    <property type="molecule type" value="Genomic_DNA"/>
</dbReference>
<dbReference type="Gene3D" id="2.50.20.10">
    <property type="entry name" value="Lipoprotein localisation LolA/LolB/LppX"/>
    <property type="match status" value="1"/>
</dbReference>
<protein>
    <submittedName>
        <fullName evidence="3">Outer membrane lipoprotein-sorting protein</fullName>
    </submittedName>
</protein>
<feature type="domain" description="Uncharacterized protein TP-0789" evidence="2">
    <location>
        <begin position="82"/>
        <end position="264"/>
    </location>
</feature>
<evidence type="ECO:0000313" key="3">
    <source>
        <dbReference type="EMBL" id="MDP4536062.1"/>
    </source>
</evidence>
<dbReference type="Pfam" id="PF17131">
    <property type="entry name" value="LolA_like"/>
    <property type="match status" value="1"/>
</dbReference>
<dbReference type="Proteomes" id="UP001231616">
    <property type="component" value="Unassembled WGS sequence"/>
</dbReference>
<comment type="caution">
    <text evidence="3">The sequence shown here is derived from an EMBL/GenBank/DDBJ whole genome shotgun (WGS) entry which is preliminary data.</text>
</comment>
<dbReference type="CDD" id="cd16329">
    <property type="entry name" value="LolA_like"/>
    <property type="match status" value="1"/>
</dbReference>
<gene>
    <name evidence="3" type="ORF">Q3O60_07680</name>
</gene>
<proteinExistence type="predicted"/>
<keyword evidence="1" id="KW-0732">Signal</keyword>
<evidence type="ECO:0000313" key="4">
    <source>
        <dbReference type="Proteomes" id="UP001231616"/>
    </source>
</evidence>
<accession>A0ABT9GYC9</accession>
<sequence length="266" mass="31129">MMKKYLLHSLLSLGLCLLPASVVAEQDAAMAEGLRIATERKVRDTGWGDTEVVMTMILRDARGRESRREMRTLTLEVLDDGDKALTIFDEPRDVRGSAFLTHTKTMVPDEQWLFLPAVNRVRRIVSRNKSGPFMGSEYAYEDLSSFELEKFSFTYLHDDEVHGELCYVVEQIPQDEYSGYSRMVVWIDKSHYRVQKIDYYDRRDSLLKTLTIHDYKLYKDEFWRADRMEMVNAQNQKSTTLLMTDIQFDRGFTDADFDNNALQRAR</sequence>
<keyword evidence="4" id="KW-1185">Reference proteome</keyword>
<dbReference type="InterPro" id="IPR033399">
    <property type="entry name" value="TP_0789-like"/>
</dbReference>
<feature type="chain" id="PRO_5045487757" evidence="1">
    <location>
        <begin position="25"/>
        <end position="266"/>
    </location>
</feature>